<name>A0A915K9D3_ROMCU</name>
<organism evidence="1 2">
    <name type="scientific">Romanomermis culicivorax</name>
    <name type="common">Nematode worm</name>
    <dbReference type="NCBI Taxonomy" id="13658"/>
    <lineage>
        <taxon>Eukaryota</taxon>
        <taxon>Metazoa</taxon>
        <taxon>Ecdysozoa</taxon>
        <taxon>Nematoda</taxon>
        <taxon>Enoplea</taxon>
        <taxon>Dorylaimia</taxon>
        <taxon>Mermithida</taxon>
        <taxon>Mermithoidea</taxon>
        <taxon>Mermithidae</taxon>
        <taxon>Romanomermis</taxon>
    </lineage>
</organism>
<protein>
    <submittedName>
        <fullName evidence="2">Uncharacterized protein</fullName>
    </submittedName>
</protein>
<dbReference type="AlphaFoldDB" id="A0A915K9D3"/>
<sequence>MPQWKVGRHLSHHAVDHHITKQLETKNGTEKLSLMSRTVSIWNKNSQHIVFAGNNRVLQVRLSFPCLFQLLEVAGHPDKSRLKGRNGKNNDVQNAETRNYIMEWRGLTGGNGKEKKIKRERDKDSKANTFPISRLARECGRMLAANSRVPGSLNILYAPLRTEQAIILYGIEWWPPSAVFPEKIPFEQKTGGAHRISARTLSLVGEKVAFLTTALTTAFSQRPFCAEEKS</sequence>
<evidence type="ECO:0000313" key="2">
    <source>
        <dbReference type="WBParaSite" id="nRc.2.0.1.t35353-RA"/>
    </source>
</evidence>
<dbReference type="WBParaSite" id="nRc.2.0.1.t35353-RA">
    <property type="protein sequence ID" value="nRc.2.0.1.t35353-RA"/>
    <property type="gene ID" value="nRc.2.0.1.g35353"/>
</dbReference>
<accession>A0A915K9D3</accession>
<reference evidence="2" key="1">
    <citation type="submission" date="2022-11" db="UniProtKB">
        <authorList>
            <consortium name="WormBaseParasite"/>
        </authorList>
    </citation>
    <scope>IDENTIFICATION</scope>
</reference>
<evidence type="ECO:0000313" key="1">
    <source>
        <dbReference type="Proteomes" id="UP000887565"/>
    </source>
</evidence>
<dbReference type="Proteomes" id="UP000887565">
    <property type="component" value="Unplaced"/>
</dbReference>
<keyword evidence="1" id="KW-1185">Reference proteome</keyword>
<proteinExistence type="predicted"/>